<dbReference type="Pfam" id="PF06983">
    <property type="entry name" value="3-dmu-9_3-mt"/>
    <property type="match status" value="1"/>
</dbReference>
<sequence length="139" mass="15399">MVIGVHVYLKMNGNGQEAVEFYKDIFEAEVLGIRTFAELPENPAFTIPEEAKNRVLHAHLNIGNTELLLSDTFPGQTVEAGTNMDACVTLQNAEKAKEVFEKLQTDGEILMPLAPTDWSPAYGQVKDKFGITWQISTNS</sequence>
<organism evidence="2">
    <name type="scientific">Ornithinibacillus sp. 4-3</name>
    <dbReference type="NCBI Taxonomy" id="3231488"/>
    <lineage>
        <taxon>Bacteria</taxon>
        <taxon>Bacillati</taxon>
        <taxon>Bacillota</taxon>
        <taxon>Bacilli</taxon>
        <taxon>Bacillales</taxon>
        <taxon>Bacillaceae</taxon>
        <taxon>Ornithinibacillus</taxon>
    </lineage>
</organism>
<name>A0AB39HM19_9BACI</name>
<dbReference type="CDD" id="cd06588">
    <property type="entry name" value="PhnB_like"/>
    <property type="match status" value="1"/>
</dbReference>
<dbReference type="Gene3D" id="3.10.180.10">
    <property type="entry name" value="2,3-Dihydroxybiphenyl 1,2-Dioxygenase, domain 1"/>
    <property type="match status" value="1"/>
</dbReference>
<dbReference type="EMBL" id="CP162599">
    <property type="protein sequence ID" value="XDK32987.1"/>
    <property type="molecule type" value="Genomic_DNA"/>
</dbReference>
<reference evidence="2" key="1">
    <citation type="submission" date="2024-07" db="EMBL/GenBank/DDBJ databases">
        <title>Halotolerant mesophilic bacterium Ornithinibacillus sp. 4-3, sp. nov., isolated from soil.</title>
        <authorList>
            <person name="Sidarenka A.V."/>
            <person name="Guliayeva D.E."/>
            <person name="Leanovich S.I."/>
            <person name="Hileuskaya K.S."/>
            <person name="Akhremchuk A.E."/>
            <person name="Sikolenko M.A."/>
            <person name="Valentovich L.N."/>
        </authorList>
    </citation>
    <scope>NUCLEOTIDE SEQUENCE</scope>
    <source>
        <strain evidence="2">4-3</strain>
    </source>
</reference>
<dbReference type="PANTHER" id="PTHR33990">
    <property type="entry name" value="PROTEIN YJDN-RELATED"/>
    <property type="match status" value="1"/>
</dbReference>
<evidence type="ECO:0000313" key="2">
    <source>
        <dbReference type="EMBL" id="XDK32987.1"/>
    </source>
</evidence>
<dbReference type="RefSeq" id="WP_368653674.1">
    <property type="nucleotide sequence ID" value="NZ_CP162599.1"/>
</dbReference>
<protein>
    <submittedName>
        <fullName evidence="2">VOC family protein</fullName>
    </submittedName>
</protein>
<evidence type="ECO:0000259" key="1">
    <source>
        <dbReference type="Pfam" id="PF06983"/>
    </source>
</evidence>
<dbReference type="InterPro" id="IPR028973">
    <property type="entry name" value="PhnB-like"/>
</dbReference>
<dbReference type="InterPro" id="IPR029068">
    <property type="entry name" value="Glyas_Bleomycin-R_OHBP_Dase"/>
</dbReference>
<dbReference type="AlphaFoldDB" id="A0AB39HM19"/>
<dbReference type="PANTHER" id="PTHR33990:SF1">
    <property type="entry name" value="PROTEIN YJDN"/>
    <property type="match status" value="1"/>
</dbReference>
<gene>
    <name evidence="2" type="ORF">AB4Y30_00995</name>
</gene>
<dbReference type="SUPFAM" id="SSF54593">
    <property type="entry name" value="Glyoxalase/Bleomycin resistance protein/Dihydroxybiphenyl dioxygenase"/>
    <property type="match status" value="1"/>
</dbReference>
<accession>A0AB39HM19</accession>
<feature type="domain" description="PhnB-like" evidence="1">
    <location>
        <begin position="8"/>
        <end position="135"/>
    </location>
</feature>
<proteinExistence type="predicted"/>